<dbReference type="AlphaFoldDB" id="A0AAD9N257"/>
<proteinExistence type="predicted"/>
<organism evidence="2 3">
    <name type="scientific">Paralvinella palmiformis</name>
    <dbReference type="NCBI Taxonomy" id="53620"/>
    <lineage>
        <taxon>Eukaryota</taxon>
        <taxon>Metazoa</taxon>
        <taxon>Spiralia</taxon>
        <taxon>Lophotrochozoa</taxon>
        <taxon>Annelida</taxon>
        <taxon>Polychaeta</taxon>
        <taxon>Sedentaria</taxon>
        <taxon>Canalipalpata</taxon>
        <taxon>Terebellida</taxon>
        <taxon>Terebelliformia</taxon>
        <taxon>Alvinellidae</taxon>
        <taxon>Paralvinella</taxon>
    </lineage>
</organism>
<gene>
    <name evidence="2" type="ORF">LSH36_321g05000</name>
</gene>
<keyword evidence="1" id="KW-1133">Transmembrane helix</keyword>
<evidence type="ECO:0000256" key="1">
    <source>
        <dbReference type="SAM" id="Phobius"/>
    </source>
</evidence>
<keyword evidence="1" id="KW-0472">Membrane</keyword>
<dbReference type="Proteomes" id="UP001208570">
    <property type="component" value="Unassembled WGS sequence"/>
</dbReference>
<keyword evidence="3" id="KW-1185">Reference proteome</keyword>
<dbReference type="EMBL" id="JAODUP010000321">
    <property type="protein sequence ID" value="KAK2152693.1"/>
    <property type="molecule type" value="Genomic_DNA"/>
</dbReference>
<sequence length="88" mass="9747">MFCLVSFPNHSLTGYVDLDGGNSEGPRLSKSRVVLLNISFFGFNAMYLVLCVEVLMFITGPLVGMKSDRIVSKYGKRRPIMLASTLLL</sequence>
<feature type="transmembrane region" description="Helical" evidence="1">
    <location>
        <begin position="38"/>
        <end position="63"/>
    </location>
</feature>
<accession>A0AAD9N257</accession>
<protein>
    <submittedName>
        <fullName evidence="2">Uncharacterized protein</fullName>
    </submittedName>
</protein>
<name>A0AAD9N257_9ANNE</name>
<evidence type="ECO:0000313" key="3">
    <source>
        <dbReference type="Proteomes" id="UP001208570"/>
    </source>
</evidence>
<reference evidence="2" key="1">
    <citation type="journal article" date="2023" name="Mol. Biol. Evol.">
        <title>Third-Generation Sequencing Reveals the Adaptive Role of the Epigenome in Three Deep-Sea Polychaetes.</title>
        <authorList>
            <person name="Perez M."/>
            <person name="Aroh O."/>
            <person name="Sun Y."/>
            <person name="Lan Y."/>
            <person name="Juniper S.K."/>
            <person name="Young C.R."/>
            <person name="Angers B."/>
            <person name="Qian P.Y."/>
        </authorList>
    </citation>
    <scope>NUCLEOTIDE SEQUENCE</scope>
    <source>
        <strain evidence="2">P08H-3</strain>
    </source>
</reference>
<evidence type="ECO:0000313" key="2">
    <source>
        <dbReference type="EMBL" id="KAK2152693.1"/>
    </source>
</evidence>
<keyword evidence="1" id="KW-0812">Transmembrane</keyword>
<comment type="caution">
    <text evidence="2">The sequence shown here is derived from an EMBL/GenBank/DDBJ whole genome shotgun (WGS) entry which is preliminary data.</text>
</comment>